<dbReference type="InterPro" id="IPR050417">
    <property type="entry name" value="Sugar_Epim/Isomerase"/>
</dbReference>
<evidence type="ECO:0000313" key="4">
    <source>
        <dbReference type="Proteomes" id="UP001321018"/>
    </source>
</evidence>
<dbReference type="PANTHER" id="PTHR43489">
    <property type="entry name" value="ISOMERASE"/>
    <property type="match status" value="1"/>
</dbReference>
<evidence type="ECO:0000259" key="2">
    <source>
        <dbReference type="Pfam" id="PF01261"/>
    </source>
</evidence>
<dbReference type="AlphaFoldDB" id="A0AAP3E2U4"/>
<evidence type="ECO:0000256" key="1">
    <source>
        <dbReference type="ARBA" id="ARBA00023235"/>
    </source>
</evidence>
<evidence type="ECO:0000313" key="3">
    <source>
        <dbReference type="EMBL" id="MCU4742775.1"/>
    </source>
</evidence>
<gene>
    <name evidence="3" type="ORF">OB960_15385</name>
</gene>
<dbReference type="EMBL" id="JAOPKA010000010">
    <property type="protein sequence ID" value="MCU4742775.1"/>
    <property type="molecule type" value="Genomic_DNA"/>
</dbReference>
<proteinExistence type="predicted"/>
<comment type="caution">
    <text evidence="3">The sequence shown here is derived from an EMBL/GenBank/DDBJ whole genome shotgun (WGS) entry which is preliminary data.</text>
</comment>
<reference evidence="3" key="1">
    <citation type="submission" date="2022-09" db="EMBL/GenBank/DDBJ databases">
        <title>Enrichment on poylsaccharides allowed isolation of novel metabolic and taxonomic groups of Haloarchaea.</title>
        <authorList>
            <person name="Sorokin D.Y."/>
            <person name="Elcheninov A.G."/>
            <person name="Khizhniak T.V."/>
            <person name="Kolganova T.V."/>
            <person name="Kublanov I.V."/>
        </authorList>
    </citation>
    <scope>NUCLEOTIDE SEQUENCE</scope>
    <source>
        <strain evidence="3">AArc-xg1-1</strain>
    </source>
</reference>
<dbReference type="PANTHER" id="PTHR43489:SF3">
    <property type="entry name" value="XYLOSE ISOMERASE DOMAIN PROTEIN TIM BARREL"/>
    <property type="match status" value="1"/>
</dbReference>
<dbReference type="InterPro" id="IPR036237">
    <property type="entry name" value="Xyl_isomerase-like_sf"/>
</dbReference>
<dbReference type="RefSeq" id="WP_338004590.1">
    <property type="nucleotide sequence ID" value="NZ_JAOPKA010000010.1"/>
</dbReference>
<accession>A0AAP3E2U4</accession>
<dbReference type="Gene3D" id="3.20.20.150">
    <property type="entry name" value="Divalent-metal-dependent TIM barrel enzymes"/>
    <property type="match status" value="1"/>
</dbReference>
<keyword evidence="1" id="KW-0413">Isomerase</keyword>
<protein>
    <submittedName>
        <fullName evidence="3">TIM barrel protein</fullName>
    </submittedName>
</protein>
<dbReference type="Proteomes" id="UP001321018">
    <property type="component" value="Unassembled WGS sequence"/>
</dbReference>
<name>A0AAP3E2U4_9EURY</name>
<feature type="domain" description="Xylose isomerase-like TIM barrel" evidence="2">
    <location>
        <begin position="21"/>
        <end position="245"/>
    </location>
</feature>
<dbReference type="GO" id="GO:0016853">
    <property type="term" value="F:isomerase activity"/>
    <property type="evidence" value="ECO:0007669"/>
    <property type="project" value="UniProtKB-KW"/>
</dbReference>
<organism evidence="3 4">
    <name type="scientific">Natronoglomus mannanivorans</name>
    <dbReference type="NCBI Taxonomy" id="2979990"/>
    <lineage>
        <taxon>Archaea</taxon>
        <taxon>Methanobacteriati</taxon>
        <taxon>Methanobacteriota</taxon>
        <taxon>Stenosarchaea group</taxon>
        <taxon>Halobacteria</taxon>
        <taxon>Halobacteriales</taxon>
        <taxon>Natrialbaceae</taxon>
        <taxon>Natronoglomus</taxon>
    </lineage>
</organism>
<dbReference type="PIRSF" id="PIRSF006241">
    <property type="entry name" value="HyI"/>
    <property type="match status" value="1"/>
</dbReference>
<dbReference type="InterPro" id="IPR026040">
    <property type="entry name" value="HyI-like"/>
</dbReference>
<dbReference type="SUPFAM" id="SSF51658">
    <property type="entry name" value="Xylose isomerase-like"/>
    <property type="match status" value="1"/>
</dbReference>
<sequence length="253" mass="26800">MAKLSVNLNLVFDDESFADRIERAAAAGADAVGVFGKEPAELRALVDVATDHGLTFAYASSLVGPINEPQNVETRVSEIEDAVALADELGIECLNVTPGQDLEGVSDSTQFAATVETLRRGAPAAADADVTLVMEPLNTAVDHPGRWLVESGRAFEIVTAVDHPNVGVLFDVYHQQVTEGNVTERLTENVDAVGHVHVADVPGRHEPGTGELAYERLLPALLEAGYDGYVGCEFTPVGDPEAAVARVGEMLEL</sequence>
<dbReference type="Pfam" id="PF01261">
    <property type="entry name" value="AP_endonuc_2"/>
    <property type="match status" value="1"/>
</dbReference>
<dbReference type="InterPro" id="IPR013022">
    <property type="entry name" value="Xyl_isomerase-like_TIM-brl"/>
</dbReference>